<dbReference type="NCBIfam" id="TIGR02532">
    <property type="entry name" value="IV_pilin_GFxxxE"/>
    <property type="match status" value="1"/>
</dbReference>
<evidence type="ECO:0000256" key="7">
    <source>
        <dbReference type="RuleBase" id="RU000389"/>
    </source>
</evidence>
<dbReference type="Pfam" id="PF07963">
    <property type="entry name" value="N_methyl"/>
    <property type="match status" value="1"/>
</dbReference>
<reference evidence="9 10" key="1">
    <citation type="submission" date="2019-07" db="EMBL/GenBank/DDBJ databases">
        <title>Whole genome shotgun sequence of Thiobacillus plumbophilus NBRC 107929.</title>
        <authorList>
            <person name="Hosoyama A."/>
            <person name="Uohara A."/>
            <person name="Ohji S."/>
            <person name="Ichikawa N."/>
        </authorList>
    </citation>
    <scope>NUCLEOTIDE SEQUENCE [LARGE SCALE GENOMIC DNA]</scope>
    <source>
        <strain evidence="9 10">NBRC 107929</strain>
    </source>
</reference>
<evidence type="ECO:0000256" key="5">
    <source>
        <dbReference type="ARBA" id="ARBA00022989"/>
    </source>
</evidence>
<dbReference type="GO" id="GO:0043107">
    <property type="term" value="P:type IV pilus-dependent motility"/>
    <property type="evidence" value="ECO:0007669"/>
    <property type="project" value="TreeGrafter"/>
</dbReference>
<comment type="caution">
    <text evidence="9">The sequence shown here is derived from an EMBL/GenBank/DDBJ whole genome shotgun (WGS) entry which is preliminary data.</text>
</comment>
<dbReference type="GO" id="GO:0015627">
    <property type="term" value="C:type II protein secretion system complex"/>
    <property type="evidence" value="ECO:0007669"/>
    <property type="project" value="InterPro"/>
</dbReference>
<comment type="subcellular location">
    <subcellularLocation>
        <location evidence="1">Membrane</location>
        <topology evidence="1">Single-pass membrane protein</topology>
    </subcellularLocation>
</comment>
<dbReference type="GO" id="GO:0007155">
    <property type="term" value="P:cell adhesion"/>
    <property type="evidence" value="ECO:0007669"/>
    <property type="project" value="InterPro"/>
</dbReference>
<dbReference type="PRINTS" id="PR00885">
    <property type="entry name" value="BCTERIALGSPH"/>
</dbReference>
<protein>
    <submittedName>
        <fullName evidence="9">Type IV-A pilin protein PilA</fullName>
    </submittedName>
</protein>
<dbReference type="InterPro" id="IPR001082">
    <property type="entry name" value="Pilin"/>
</dbReference>
<dbReference type="GO" id="GO:0016020">
    <property type="term" value="C:membrane"/>
    <property type="evidence" value="ECO:0007669"/>
    <property type="project" value="UniProtKB-SubCell"/>
</dbReference>
<evidence type="ECO:0000313" key="9">
    <source>
        <dbReference type="EMBL" id="GEP29280.1"/>
    </source>
</evidence>
<gene>
    <name evidence="9" type="primary">pilA</name>
    <name evidence="9" type="ORF">TPL01_04180</name>
</gene>
<evidence type="ECO:0000313" key="10">
    <source>
        <dbReference type="Proteomes" id="UP000321337"/>
    </source>
</evidence>
<evidence type="ECO:0000256" key="1">
    <source>
        <dbReference type="ARBA" id="ARBA00004167"/>
    </source>
</evidence>
<accession>A0A512L495</accession>
<dbReference type="InterPro" id="IPR002416">
    <property type="entry name" value="T2SS_protein-GspH"/>
</dbReference>
<keyword evidence="6 8" id="KW-0472">Membrane</keyword>
<dbReference type="EMBL" id="BKAD01000003">
    <property type="protein sequence ID" value="GEP29280.1"/>
    <property type="molecule type" value="Genomic_DNA"/>
</dbReference>
<name>A0A512L495_9PROT</name>
<keyword evidence="10" id="KW-1185">Reference proteome</keyword>
<dbReference type="Proteomes" id="UP000321337">
    <property type="component" value="Unassembled WGS sequence"/>
</dbReference>
<evidence type="ECO:0000256" key="8">
    <source>
        <dbReference type="SAM" id="Phobius"/>
    </source>
</evidence>
<keyword evidence="3" id="KW-0488">Methylation</keyword>
<dbReference type="AlphaFoldDB" id="A0A512L495"/>
<feature type="transmembrane region" description="Helical" evidence="8">
    <location>
        <begin position="12"/>
        <end position="35"/>
    </location>
</feature>
<keyword evidence="7" id="KW-0281">Fimbrium</keyword>
<evidence type="ECO:0000256" key="6">
    <source>
        <dbReference type="ARBA" id="ARBA00023136"/>
    </source>
</evidence>
<comment type="similarity">
    <text evidence="2 7">Belongs to the N-Me-Phe pilin family.</text>
</comment>
<dbReference type="Gene3D" id="3.30.700.10">
    <property type="entry name" value="Glycoprotein, Type 4 Pilin"/>
    <property type="match status" value="1"/>
</dbReference>
<dbReference type="PROSITE" id="PS00409">
    <property type="entry name" value="PROKAR_NTER_METHYL"/>
    <property type="match status" value="1"/>
</dbReference>
<dbReference type="OrthoDB" id="8607132at2"/>
<evidence type="ECO:0000256" key="4">
    <source>
        <dbReference type="ARBA" id="ARBA00022692"/>
    </source>
</evidence>
<dbReference type="PANTHER" id="PTHR30093:SF34">
    <property type="entry name" value="PREPILIN PEPTIDASE-DEPENDENT PROTEIN D"/>
    <property type="match status" value="1"/>
</dbReference>
<dbReference type="GO" id="GO:0044096">
    <property type="term" value="C:type IV pilus"/>
    <property type="evidence" value="ECO:0007669"/>
    <property type="project" value="TreeGrafter"/>
</dbReference>
<dbReference type="InterPro" id="IPR045584">
    <property type="entry name" value="Pilin-like"/>
</dbReference>
<evidence type="ECO:0000256" key="3">
    <source>
        <dbReference type="ARBA" id="ARBA00022481"/>
    </source>
</evidence>
<evidence type="ECO:0000256" key="2">
    <source>
        <dbReference type="ARBA" id="ARBA00005233"/>
    </source>
</evidence>
<dbReference type="PANTHER" id="PTHR30093">
    <property type="entry name" value="GENERAL SECRETION PATHWAY PROTEIN G"/>
    <property type="match status" value="1"/>
</dbReference>
<organism evidence="9 10">
    <name type="scientific">Sulfuriferula plumbiphila</name>
    <dbReference type="NCBI Taxonomy" id="171865"/>
    <lineage>
        <taxon>Bacteria</taxon>
        <taxon>Pseudomonadati</taxon>
        <taxon>Pseudomonadota</taxon>
        <taxon>Betaproteobacteria</taxon>
        <taxon>Nitrosomonadales</taxon>
        <taxon>Sulfuricellaceae</taxon>
        <taxon>Sulfuriferula</taxon>
    </lineage>
</organism>
<dbReference type="SUPFAM" id="SSF54523">
    <property type="entry name" value="Pili subunits"/>
    <property type="match status" value="1"/>
</dbReference>
<dbReference type="Pfam" id="PF00114">
    <property type="entry name" value="Pilin"/>
    <property type="match status" value="1"/>
</dbReference>
<keyword evidence="5 8" id="KW-1133">Transmembrane helix</keyword>
<proteinExistence type="inferred from homology"/>
<dbReference type="InterPro" id="IPR012902">
    <property type="entry name" value="N_methyl_site"/>
</dbReference>
<dbReference type="GO" id="GO:0015628">
    <property type="term" value="P:protein secretion by the type II secretion system"/>
    <property type="evidence" value="ECO:0007669"/>
    <property type="project" value="InterPro"/>
</dbReference>
<sequence>MNMSEVRINKSQAGFTLIELMIVVAIIGILAAIAIPSYQNYTRKAKFTEIVQGASSVKLAVETCYQEQGALGNCAAGSNGVPALIATAGSNPTTVDVGSGVTAASNTAVTITMIAKSNDTVLNGLNYTLTGAPGAAGTSNAISWTKGGTCLTASGGPYC</sequence>
<keyword evidence="4 8" id="KW-0812">Transmembrane</keyword>